<dbReference type="InterPro" id="IPR023093">
    <property type="entry name" value="ScpA-like_C"/>
</dbReference>
<feature type="compositionally biased region" description="Polar residues" evidence="3">
    <location>
        <begin position="315"/>
        <end position="324"/>
    </location>
</feature>
<name>A0AAV9TLE6_9PEZI</name>
<protein>
    <recommendedName>
        <fullName evidence="8">Rad21 rec8 n terminal domain-containing protein</fullName>
    </recommendedName>
</protein>
<feature type="region of interest" description="Disordered" evidence="3">
    <location>
        <begin position="512"/>
        <end position="535"/>
    </location>
</feature>
<proteinExistence type="predicted"/>
<dbReference type="Gene3D" id="1.10.10.580">
    <property type="entry name" value="Structural maintenance of chromosome 1. Chain E"/>
    <property type="match status" value="1"/>
</dbReference>
<reference evidence="6 7" key="1">
    <citation type="submission" date="2023-04" db="EMBL/GenBank/DDBJ databases">
        <title>Colletotrichum tabacum stain YC1 causing leaf anthracnose on Nicotiana tabacum(L.) cv.</title>
        <authorList>
            <person name="Ji Z."/>
            <person name="Wang M."/>
            <person name="Zhang J."/>
            <person name="Wang N."/>
            <person name="Zhou Z."/>
        </authorList>
    </citation>
    <scope>NUCLEOTIDE SEQUENCE [LARGE SCALE GENOMIC DNA]</scope>
    <source>
        <strain evidence="6 7">YC1</strain>
    </source>
</reference>
<feature type="region of interest" description="Disordered" evidence="3">
    <location>
        <begin position="419"/>
        <end position="438"/>
    </location>
</feature>
<feature type="compositionally biased region" description="Low complexity" evidence="3">
    <location>
        <begin position="146"/>
        <end position="164"/>
    </location>
</feature>
<dbReference type="GO" id="GO:0030892">
    <property type="term" value="C:mitotic cohesin complex"/>
    <property type="evidence" value="ECO:0007669"/>
    <property type="project" value="TreeGrafter"/>
</dbReference>
<gene>
    <name evidence="6" type="ORF">QIS74_02604</name>
</gene>
<comment type="caution">
    <text evidence="6">The sequence shown here is derived from an EMBL/GenBank/DDBJ whole genome shotgun (WGS) entry which is preliminary data.</text>
</comment>
<evidence type="ECO:0008006" key="8">
    <source>
        <dbReference type="Google" id="ProtNLM"/>
    </source>
</evidence>
<accession>A0AAV9TLE6</accession>
<feature type="region of interest" description="Disordered" evidence="3">
    <location>
        <begin position="307"/>
        <end position="330"/>
    </location>
</feature>
<feature type="region of interest" description="Disordered" evidence="3">
    <location>
        <begin position="140"/>
        <end position="170"/>
    </location>
</feature>
<keyword evidence="2" id="KW-0539">Nucleus</keyword>
<evidence type="ECO:0000256" key="1">
    <source>
        <dbReference type="ARBA" id="ARBA00004123"/>
    </source>
</evidence>
<feature type="region of interest" description="Disordered" evidence="3">
    <location>
        <begin position="548"/>
        <end position="575"/>
    </location>
</feature>
<keyword evidence="7" id="KW-1185">Reference proteome</keyword>
<dbReference type="Pfam" id="PF04825">
    <property type="entry name" value="Rad21_Rec8_N"/>
    <property type="match status" value="1"/>
</dbReference>
<feature type="domain" description="Rad21/Rec8-like protein C-terminal eukaryotic" evidence="4">
    <location>
        <begin position="639"/>
        <end position="674"/>
    </location>
</feature>
<dbReference type="AlphaFoldDB" id="A0AAV9TLE6"/>
<dbReference type="InterPro" id="IPR006909">
    <property type="entry name" value="Rad21/Rec8_C_eu"/>
</dbReference>
<evidence type="ECO:0000259" key="5">
    <source>
        <dbReference type="Pfam" id="PF04825"/>
    </source>
</evidence>
<dbReference type="PANTHER" id="PTHR12585:SF70">
    <property type="entry name" value="RAD21_REC8 N TERMINAL DOMAIN PROTEIN (AFU_ORTHOLOGUE AFUA_6G02900)"/>
    <property type="match status" value="1"/>
</dbReference>
<evidence type="ECO:0000256" key="2">
    <source>
        <dbReference type="ARBA" id="ARBA00023242"/>
    </source>
</evidence>
<feature type="domain" description="Rad21/Rec8-like protein N-terminal" evidence="5">
    <location>
        <begin position="1"/>
        <end position="113"/>
    </location>
</feature>
<dbReference type="GO" id="GO:0003682">
    <property type="term" value="F:chromatin binding"/>
    <property type="evidence" value="ECO:0007669"/>
    <property type="project" value="TreeGrafter"/>
</dbReference>
<evidence type="ECO:0000259" key="4">
    <source>
        <dbReference type="Pfam" id="PF04824"/>
    </source>
</evidence>
<dbReference type="CDD" id="cd21789">
    <property type="entry name" value="Rad21_Rec8_M_SpRec8p-like"/>
    <property type="match status" value="1"/>
</dbReference>
<dbReference type="PANTHER" id="PTHR12585">
    <property type="entry name" value="SCC1 / RAD21 FAMILY MEMBER"/>
    <property type="match status" value="1"/>
</dbReference>
<dbReference type="Proteomes" id="UP001327957">
    <property type="component" value="Unassembled WGS sequence"/>
</dbReference>
<dbReference type="GO" id="GO:0007064">
    <property type="term" value="P:mitotic sister chromatid cohesion"/>
    <property type="evidence" value="ECO:0007669"/>
    <property type="project" value="TreeGrafter"/>
</dbReference>
<feature type="region of interest" description="Disordered" evidence="3">
    <location>
        <begin position="447"/>
        <end position="470"/>
    </location>
</feature>
<organism evidence="6 7">
    <name type="scientific">Colletotrichum tabaci</name>
    <dbReference type="NCBI Taxonomy" id="1209068"/>
    <lineage>
        <taxon>Eukaryota</taxon>
        <taxon>Fungi</taxon>
        <taxon>Dikarya</taxon>
        <taxon>Ascomycota</taxon>
        <taxon>Pezizomycotina</taxon>
        <taxon>Sordariomycetes</taxon>
        <taxon>Hypocreomycetidae</taxon>
        <taxon>Glomerellales</taxon>
        <taxon>Glomerellaceae</taxon>
        <taxon>Colletotrichum</taxon>
        <taxon>Colletotrichum destructivum species complex</taxon>
    </lineage>
</organism>
<feature type="compositionally biased region" description="Basic and acidic residues" evidence="3">
    <location>
        <begin position="449"/>
        <end position="460"/>
    </location>
</feature>
<dbReference type="EMBL" id="JASAOK010000012">
    <property type="protein sequence ID" value="KAK6224277.1"/>
    <property type="molecule type" value="Genomic_DNA"/>
</dbReference>
<comment type="subcellular location">
    <subcellularLocation>
        <location evidence="1">Nucleus</location>
    </subcellularLocation>
</comment>
<evidence type="ECO:0000256" key="3">
    <source>
        <dbReference type="SAM" id="MobiDB-lite"/>
    </source>
</evidence>
<dbReference type="InterPro" id="IPR039781">
    <property type="entry name" value="Rad21/Rec8-like"/>
</dbReference>
<dbReference type="GO" id="GO:0005634">
    <property type="term" value="C:nucleus"/>
    <property type="evidence" value="ECO:0007669"/>
    <property type="project" value="UniProtKB-SubCell"/>
</dbReference>
<dbReference type="Pfam" id="PF04824">
    <property type="entry name" value="Rad21_Rec8"/>
    <property type="match status" value="1"/>
</dbReference>
<evidence type="ECO:0000313" key="7">
    <source>
        <dbReference type="Proteomes" id="UP001327957"/>
    </source>
</evidence>
<evidence type="ECO:0000313" key="6">
    <source>
        <dbReference type="EMBL" id="KAK6224277.1"/>
    </source>
</evidence>
<feature type="compositionally biased region" description="Low complexity" evidence="3">
    <location>
        <begin position="561"/>
        <end position="572"/>
    </location>
</feature>
<dbReference type="InterPro" id="IPR006910">
    <property type="entry name" value="Rad21_Rec8_N"/>
</dbReference>
<sequence>MFYSHEILTSRQFGVATIWVVATIGPRGGGSRKVSRKAIEDVDIRKACEKIIEPGAPISLRLQSNLLYGVSRVYSSQCHYMLTDAEKVQTLMRTFFRLIANNETHPNAGKARRDQITLGDDPSFVPSSVMPHFTIDDNGNPCFVPGSSSRQSSGGKNKSQSQLSPFPDPINFFPEGREKSVLNLDISQSFDGLDYRLPSPFANSSAKKTQLPRTREDMEINMETGAFGALDESDNFGGVELDIDENGAIILDDNELELPYLGAIDMADAGVPFQHEHAQNEHAILRDAEGDVPMIGSDPIVLLGDPVSSVPESPENGQGKQATAASKKRRRVLKLDNEGTTISRSVLRDWQEQYVKNAERATSKPKGVTQTQAQSNAYFFTFGQGIGGVGRSTGIPGTNFPLADIFAGNGLRNIIYGPPTEAEQELQTPSPKGRRRRANEAFDEMGYESETRNVRPRVDETPQQGRSVDDVEDYGMLGDETMPEMGMEAAQPMDDHHSSSMMPWNRTPSIGRASSVTGHSAHRHEQASQKPAMPHRSSIALFESHDAQGSDLGATPIGMPGSRDLGSGSLDSPRNAVNAQEMDENDSHWMRSTLDSASVEFLKWTEEEVKKAGQVNEGDSNENRRWVGFDDLVDPAKQNHVVATQAFYHILSLATKNAICVEQRVENMQPFGPIRVGLDLTAHLESTE</sequence>